<evidence type="ECO:0000313" key="1">
    <source>
        <dbReference type="EMBL" id="KAE8244453.1"/>
    </source>
</evidence>
<accession>A0A177ULF0</accession>
<proteinExistence type="predicted"/>
<dbReference type="EMBL" id="LWDD02001823">
    <property type="protein sequence ID" value="KAE8244453.1"/>
    <property type="molecule type" value="Genomic_DNA"/>
</dbReference>
<gene>
    <name evidence="1" type="ORF">A4X03_0g7532</name>
</gene>
<reference evidence="1" key="2">
    <citation type="journal article" date="2019" name="IMA Fungus">
        <title>Genome sequencing and comparison of five Tilletia species to identify candidate genes for the detection of regulated species infecting wheat.</title>
        <authorList>
            <person name="Nguyen H.D.T."/>
            <person name="Sultana T."/>
            <person name="Kesanakurti P."/>
            <person name="Hambleton S."/>
        </authorList>
    </citation>
    <scope>NUCLEOTIDE SEQUENCE</scope>
    <source>
        <strain evidence="1">DAOMC 238032</strain>
    </source>
</reference>
<evidence type="ECO:0000313" key="2">
    <source>
        <dbReference type="Proteomes" id="UP000077671"/>
    </source>
</evidence>
<reference evidence="1" key="1">
    <citation type="submission" date="2016-04" db="EMBL/GenBank/DDBJ databases">
        <authorList>
            <person name="Nguyen H.D."/>
            <person name="Kesanakurti P."/>
            <person name="Cullis J."/>
            <person name="Levesque C.A."/>
            <person name="Hambleton S."/>
        </authorList>
    </citation>
    <scope>NUCLEOTIDE SEQUENCE</scope>
    <source>
        <strain evidence="1">DAOMC 238032</strain>
    </source>
</reference>
<protein>
    <submittedName>
        <fullName evidence="1">Uncharacterized protein</fullName>
    </submittedName>
</protein>
<comment type="caution">
    <text evidence="1">The sequence shown here is derived from an EMBL/GenBank/DDBJ whole genome shotgun (WGS) entry which is preliminary data.</text>
</comment>
<name>A0A177ULF0_9BASI</name>
<dbReference type="AlphaFoldDB" id="A0A177ULF0"/>
<dbReference type="Proteomes" id="UP000077671">
    <property type="component" value="Unassembled WGS sequence"/>
</dbReference>
<organism evidence="1 2">
    <name type="scientific">Tilletia caries</name>
    <name type="common">wheat bunt fungus</name>
    <dbReference type="NCBI Taxonomy" id="13290"/>
    <lineage>
        <taxon>Eukaryota</taxon>
        <taxon>Fungi</taxon>
        <taxon>Dikarya</taxon>
        <taxon>Basidiomycota</taxon>
        <taxon>Ustilaginomycotina</taxon>
        <taxon>Exobasidiomycetes</taxon>
        <taxon>Tilletiales</taxon>
        <taxon>Tilletiaceae</taxon>
        <taxon>Tilletia</taxon>
    </lineage>
</organism>
<sequence length="101" mass="11002">MKSFTALILIAMLSIIGTVKGGDPSNINAVLDSCDALSNRCKNADDQFSARVSCICHYYKKQGHGDCVKGCRRYNPNNEKDSCPDSCHSICVAMPKDCPQL</sequence>